<keyword evidence="1" id="KW-0812">Transmembrane</keyword>
<reference evidence="2 3" key="1">
    <citation type="submission" date="2024-09" db="EMBL/GenBank/DDBJ databases">
        <authorList>
            <person name="Sun Q."/>
            <person name="Mori K."/>
        </authorList>
    </citation>
    <scope>NUCLEOTIDE SEQUENCE [LARGE SCALE GENOMIC DNA]</scope>
    <source>
        <strain evidence="2 3">CGMCC 1.15906</strain>
    </source>
</reference>
<comment type="caution">
    <text evidence="2">The sequence shown here is derived from an EMBL/GenBank/DDBJ whole genome shotgun (WGS) entry which is preliminary data.</text>
</comment>
<evidence type="ECO:0000313" key="3">
    <source>
        <dbReference type="Proteomes" id="UP001589890"/>
    </source>
</evidence>
<protein>
    <submittedName>
        <fullName evidence="2">Uncharacterized protein</fullName>
    </submittedName>
</protein>
<evidence type="ECO:0000256" key="1">
    <source>
        <dbReference type="SAM" id="Phobius"/>
    </source>
</evidence>
<sequence>MDKVGFLSSVVITLGTLFVAVLTRRTAKDQTAVRGFADLNKALQEQVDRQGARIEALEKSEAKWRRLARKHEMWDHEVLDRLRSLAGSEALPESPPLDHY</sequence>
<keyword evidence="3" id="KW-1185">Reference proteome</keyword>
<feature type="transmembrane region" description="Helical" evidence="1">
    <location>
        <begin position="6"/>
        <end position="23"/>
    </location>
</feature>
<gene>
    <name evidence="2" type="ORF">ACFFGN_06445</name>
</gene>
<dbReference type="RefSeq" id="WP_380044393.1">
    <property type="nucleotide sequence ID" value="NZ_JBHLTC010000006.1"/>
</dbReference>
<keyword evidence="1" id="KW-1133">Transmembrane helix</keyword>
<dbReference type="EMBL" id="JBHLTC010000006">
    <property type="protein sequence ID" value="MFC0623692.1"/>
    <property type="molecule type" value="Genomic_DNA"/>
</dbReference>
<organism evidence="2 3">
    <name type="scientific">Kribbella deserti</name>
    <dbReference type="NCBI Taxonomy" id="1926257"/>
    <lineage>
        <taxon>Bacteria</taxon>
        <taxon>Bacillati</taxon>
        <taxon>Actinomycetota</taxon>
        <taxon>Actinomycetes</taxon>
        <taxon>Propionibacteriales</taxon>
        <taxon>Kribbellaceae</taxon>
        <taxon>Kribbella</taxon>
    </lineage>
</organism>
<dbReference type="Proteomes" id="UP001589890">
    <property type="component" value="Unassembled WGS sequence"/>
</dbReference>
<keyword evidence="1" id="KW-0472">Membrane</keyword>
<evidence type="ECO:0000313" key="2">
    <source>
        <dbReference type="EMBL" id="MFC0623692.1"/>
    </source>
</evidence>
<name>A0ABV6QJ91_9ACTN</name>
<proteinExistence type="predicted"/>
<accession>A0ABV6QJ91</accession>